<dbReference type="EMBL" id="CP010802">
    <property type="protein sequence ID" value="ALC16196.1"/>
    <property type="molecule type" value="Genomic_DNA"/>
</dbReference>
<dbReference type="InterPro" id="IPR007351">
    <property type="entry name" value="YjbR"/>
</dbReference>
<dbReference type="Proteomes" id="UP000057158">
    <property type="component" value="Chromosome"/>
</dbReference>
<dbReference type="InterPro" id="IPR038056">
    <property type="entry name" value="YjbR-like_sf"/>
</dbReference>
<sequence length="116" mass="13240">MNLERLRLYLLEKRGAVEEYPFGPETPVFKVGGKIFALVFFDGDLLCLNLKSDPDHARVLREYYPAVLPGYHMNKRHWNTVLVDGSIPEDELQSMLDDSYALVVAGLSREARKNLS</sequence>
<evidence type="ECO:0000313" key="1">
    <source>
        <dbReference type="EMBL" id="ALC16196.1"/>
    </source>
</evidence>
<evidence type="ECO:0008006" key="3">
    <source>
        <dbReference type="Google" id="ProtNLM"/>
    </source>
</evidence>
<dbReference type="PANTHER" id="PTHR35145:SF1">
    <property type="entry name" value="CYTOPLASMIC PROTEIN"/>
    <property type="match status" value="1"/>
</dbReference>
<dbReference type="SUPFAM" id="SSF142906">
    <property type="entry name" value="YjbR-like"/>
    <property type="match status" value="1"/>
</dbReference>
<keyword evidence="2" id="KW-1185">Reference proteome</keyword>
<name>A0A0M4D0R3_9BACT</name>
<protein>
    <recommendedName>
        <fullName evidence="3">DNA-binding protein, MmcQ/YjbR family</fullName>
    </recommendedName>
</protein>
<dbReference type="PANTHER" id="PTHR35145">
    <property type="entry name" value="CYTOPLASMIC PROTEIN-RELATED"/>
    <property type="match status" value="1"/>
</dbReference>
<dbReference type="InterPro" id="IPR058532">
    <property type="entry name" value="YjbR/MT2646/Rv2570-like"/>
</dbReference>
<organism evidence="1 2">
    <name type="scientific">Desulfuromonas soudanensis</name>
    <dbReference type="NCBI Taxonomy" id="1603606"/>
    <lineage>
        <taxon>Bacteria</taxon>
        <taxon>Pseudomonadati</taxon>
        <taxon>Thermodesulfobacteriota</taxon>
        <taxon>Desulfuromonadia</taxon>
        <taxon>Desulfuromonadales</taxon>
        <taxon>Desulfuromonadaceae</taxon>
        <taxon>Desulfuromonas</taxon>
    </lineage>
</organism>
<gene>
    <name evidence="1" type="ORF">DSOUD_1417</name>
</gene>
<evidence type="ECO:0000313" key="2">
    <source>
        <dbReference type="Proteomes" id="UP000057158"/>
    </source>
</evidence>
<dbReference type="RefSeq" id="WP_053550332.1">
    <property type="nucleotide sequence ID" value="NZ_CP010802.1"/>
</dbReference>
<dbReference type="OrthoDB" id="9804614at2"/>
<dbReference type="AlphaFoldDB" id="A0A0M4D0R3"/>
<proteinExistence type="predicted"/>
<dbReference type="Gene3D" id="3.90.1150.30">
    <property type="match status" value="1"/>
</dbReference>
<dbReference type="KEGG" id="des:DSOUD_1417"/>
<dbReference type="PATRIC" id="fig|1603606.3.peg.1546"/>
<reference evidence="1 2" key="1">
    <citation type="submission" date="2015-07" db="EMBL/GenBank/DDBJ databases">
        <title>Isolation and Genomic Characterization of a Novel Halophilic Metal-Reducing Deltaproteobacterium from the Deep Subsurface.</title>
        <authorList>
            <person name="Badalamenti J.P."/>
            <person name="Summers Z.M."/>
            <person name="Gralnick J.A."/>
            <person name="Bond D.R."/>
        </authorList>
    </citation>
    <scope>NUCLEOTIDE SEQUENCE [LARGE SCALE GENOMIC DNA]</scope>
    <source>
        <strain evidence="1 2">WTL</strain>
    </source>
</reference>
<accession>A0A0M4D0R3</accession>
<dbReference type="Pfam" id="PF04237">
    <property type="entry name" value="YjbR"/>
    <property type="match status" value="1"/>
</dbReference>
<dbReference type="STRING" id="1603606.DSOUD_1417"/>